<gene>
    <name evidence="1" type="ORF">L3081_18725</name>
</gene>
<comment type="caution">
    <text evidence="1">The sequence shown here is derived from an EMBL/GenBank/DDBJ whole genome shotgun (WGS) entry which is preliminary data.</text>
</comment>
<evidence type="ECO:0000313" key="2">
    <source>
        <dbReference type="Proteomes" id="UP001139646"/>
    </source>
</evidence>
<dbReference type="Proteomes" id="UP001139646">
    <property type="component" value="Unassembled WGS sequence"/>
</dbReference>
<sequence length="170" mass="19698">MKKFAEIDSINIKKNPFVVGSAVNPNKPEYTIYLLIKDDYLFIVDCGYFTNKRTKVSKWLTYQLEMPKAGLPWIVNTIENKFFKLSHEGGLPKDVYHYAEVVDGEKLMIDRPMFLGTRENPEPGYEIHTNSRKEGRTPKSLNFTDSFLFEHGLFDLFKDVAQKIESGEFS</sequence>
<dbReference type="RefSeq" id="WP_242287712.1">
    <property type="nucleotide sequence ID" value="NZ_JAKKSL010000004.1"/>
</dbReference>
<evidence type="ECO:0000313" key="1">
    <source>
        <dbReference type="EMBL" id="MCI2285056.1"/>
    </source>
</evidence>
<accession>A0ABS9X6G4</accession>
<organism evidence="1 2">
    <name type="scientific">Colwellia maritima</name>
    <dbReference type="NCBI Taxonomy" id="2912588"/>
    <lineage>
        <taxon>Bacteria</taxon>
        <taxon>Pseudomonadati</taxon>
        <taxon>Pseudomonadota</taxon>
        <taxon>Gammaproteobacteria</taxon>
        <taxon>Alteromonadales</taxon>
        <taxon>Colwelliaceae</taxon>
        <taxon>Colwellia</taxon>
    </lineage>
</organism>
<proteinExistence type="predicted"/>
<name>A0ABS9X6G4_9GAMM</name>
<reference evidence="1" key="1">
    <citation type="submission" date="2022-01" db="EMBL/GenBank/DDBJ databases">
        <title>Colwellia maritima, isolated from seawater.</title>
        <authorList>
            <person name="Kristyanto S."/>
            <person name="Jung J."/>
            <person name="Jeon C.O."/>
        </authorList>
    </citation>
    <scope>NUCLEOTIDE SEQUENCE</scope>
    <source>
        <strain evidence="1">MSW7</strain>
    </source>
</reference>
<protein>
    <recommendedName>
        <fullName evidence="3">Immunity protein 26 of polymorphic toxin system</fullName>
    </recommendedName>
</protein>
<dbReference type="EMBL" id="JAKKSL010000004">
    <property type="protein sequence ID" value="MCI2285056.1"/>
    <property type="molecule type" value="Genomic_DNA"/>
</dbReference>
<keyword evidence="2" id="KW-1185">Reference proteome</keyword>
<evidence type="ECO:0008006" key="3">
    <source>
        <dbReference type="Google" id="ProtNLM"/>
    </source>
</evidence>